<name>S7T1P4_DESML</name>
<proteinExistence type="predicted"/>
<evidence type="ECO:0000313" key="1">
    <source>
        <dbReference type="EMBL" id="EPR30481.1"/>
    </source>
</evidence>
<dbReference type="SUPFAM" id="SSF53474">
    <property type="entry name" value="alpha/beta-Hydrolases"/>
    <property type="match status" value="1"/>
</dbReference>
<dbReference type="AlphaFoldDB" id="S7T1P4"/>
<dbReference type="EMBL" id="ATHJ01000149">
    <property type="protein sequence ID" value="EPR30481.1"/>
    <property type="molecule type" value="Genomic_DNA"/>
</dbReference>
<dbReference type="InterPro" id="IPR029058">
    <property type="entry name" value="AB_hydrolase_fold"/>
</dbReference>
<evidence type="ECO:0008006" key="3">
    <source>
        <dbReference type="Google" id="ProtNLM"/>
    </source>
</evidence>
<protein>
    <recommendedName>
        <fullName evidence="3">Alpha/beta hydrolase</fullName>
    </recommendedName>
</protein>
<sequence length="483" mass="54607">MKRSLCILALLAVVTTGCTRLTDGGEAIVNHMITIDREGNYIPIEHGGEVIDTRLGEKIYQRQLQGDCATTAPYLEHLKQLFAAIEASQKTDILIFIHGGLNTLNGCFERIIEQHREIQKNEGPYPIFINWRSGAVSTYWDHLVHIRQGAVSDWAPLTAPLYAATDLAGSLVNAFKAWTVTGEHAWRTTLGRNRREAGSPVEENKMLERMAQENDDIFFTGNQRQHFDTFPRSLLWGVTAPAKLVTTPFVYTLARPAWDVMLRRSKLLVNKPAEFDYESPNNCGEPRKIPSGSGALAVFMEKLGGPEGFLERCKAKGRPMSMTLIAHSMGTIVAGEILKSFPDIYFKNIVFMGAAISTRDAVSSLGTYLMRHRSPPADFYNLSLHPENEDREISGFGLIPSGSLLAWIDNMYTTPETRIDRTFGRWDNIKFARFLFPEAVRDQMHYKIFGMAGGKNAPYPQKHGEFDEVRFAYWKPIFWWHEP</sequence>
<gene>
    <name evidence="1" type="ORF">dsmv_0885</name>
</gene>
<dbReference type="OrthoDB" id="1491023at2"/>
<reference evidence="1 2" key="1">
    <citation type="journal article" date="2013" name="Genome Announc.">
        <title>Draft genome sequences for three mercury-methylating, sulfate-reducing bacteria.</title>
        <authorList>
            <person name="Brown S.D."/>
            <person name="Hurt R.A.Jr."/>
            <person name="Gilmour C.C."/>
            <person name="Elias D.A."/>
        </authorList>
    </citation>
    <scope>NUCLEOTIDE SEQUENCE [LARGE SCALE GENOMIC DNA]</scope>
    <source>
        <strain evidence="1 2">DSM 2059</strain>
    </source>
</reference>
<dbReference type="eggNOG" id="ENOG5033RZZ">
    <property type="taxonomic scope" value="Bacteria"/>
</dbReference>
<dbReference type="RefSeq" id="WP_020878790.1">
    <property type="nucleotide sequence ID" value="NZ_ATHJ01000149.1"/>
</dbReference>
<dbReference type="PATRIC" id="fig|1121405.3.peg.4326"/>
<evidence type="ECO:0000313" key="2">
    <source>
        <dbReference type="Proteomes" id="UP000014977"/>
    </source>
</evidence>
<comment type="caution">
    <text evidence="1">The sequence shown here is derived from an EMBL/GenBank/DDBJ whole genome shotgun (WGS) entry which is preliminary data.</text>
</comment>
<dbReference type="Proteomes" id="UP000014977">
    <property type="component" value="Unassembled WGS sequence"/>
</dbReference>
<organism evidence="1 2">
    <name type="scientific">Desulfococcus multivorans DSM 2059</name>
    <dbReference type="NCBI Taxonomy" id="1121405"/>
    <lineage>
        <taxon>Bacteria</taxon>
        <taxon>Pseudomonadati</taxon>
        <taxon>Thermodesulfobacteriota</taxon>
        <taxon>Desulfobacteria</taxon>
        <taxon>Desulfobacterales</taxon>
        <taxon>Desulfococcaceae</taxon>
        <taxon>Desulfococcus</taxon>
    </lineage>
</organism>
<dbReference type="PROSITE" id="PS51257">
    <property type="entry name" value="PROKAR_LIPOPROTEIN"/>
    <property type="match status" value="1"/>
</dbReference>
<keyword evidence="2" id="KW-1185">Reference proteome</keyword>
<accession>S7T1P4</accession>